<proteinExistence type="predicted"/>
<name>A0ABU3Q1P3_9ACTN</name>
<reference evidence="6 7" key="1">
    <citation type="submission" date="2023-08" db="EMBL/GenBank/DDBJ databases">
        <title>Nocardioides seae sp. nov., a bacterium isolated from a soil.</title>
        <authorList>
            <person name="Wang X."/>
        </authorList>
    </citation>
    <scope>NUCLEOTIDE SEQUENCE [LARGE SCALE GENOMIC DNA]</scope>
    <source>
        <strain evidence="6 7">YZH12</strain>
    </source>
</reference>
<sequence length="181" mass="19933">MTAPDPTTPTLTTRPFDVDADVALLHRWVTNPRARFWGLEHASLEQVREEYARLDADPHHDVRLGLADGVPAFLVETYDPHHHELAAHTTLRPGDLGMHFLVAPTDRPVHGFTRAVITAVLTECFADPTVERVVVEPDAANTRVHDLNAAMGFVVEGEVALSDKTALLSTCTRAAFDGRTR</sequence>
<evidence type="ECO:0000256" key="2">
    <source>
        <dbReference type="ARBA" id="ARBA00005102"/>
    </source>
</evidence>
<evidence type="ECO:0000259" key="5">
    <source>
        <dbReference type="SMART" id="SM01006"/>
    </source>
</evidence>
<dbReference type="PANTHER" id="PTHR31438">
    <property type="entry name" value="LYSINE N-ACYLTRANSFERASE C17G9.06C-RELATED"/>
    <property type="match status" value="1"/>
</dbReference>
<dbReference type="InterPro" id="IPR016181">
    <property type="entry name" value="Acyl_CoA_acyltransferase"/>
</dbReference>
<dbReference type="GO" id="GO:0016746">
    <property type="term" value="F:acyltransferase activity"/>
    <property type="evidence" value="ECO:0007669"/>
    <property type="project" value="UniProtKB-KW"/>
</dbReference>
<accession>A0ABU3Q1P3</accession>
<dbReference type="InterPro" id="IPR019432">
    <property type="entry name" value="Acyltransferase_MbtK/IucB-like"/>
</dbReference>
<protein>
    <recommendedName>
        <fullName evidence="3">Lysine N-acyltransferase MbtK</fullName>
    </recommendedName>
    <alternativeName>
        <fullName evidence="4">Mycobactin synthase protein K</fullName>
    </alternativeName>
</protein>
<keyword evidence="7" id="KW-1185">Reference proteome</keyword>
<dbReference type="Pfam" id="PF13523">
    <property type="entry name" value="Acetyltransf_8"/>
    <property type="match status" value="1"/>
</dbReference>
<comment type="pathway">
    <text evidence="2">Siderophore biosynthesis; mycobactin biosynthesis.</text>
</comment>
<comment type="function">
    <text evidence="1">Acyltransferase required for the direct transfer of medium- to long-chain fatty acyl moieties from a carrier protein (MbtL) on to the epsilon-amino group of lysine residue in the mycobactin core.</text>
</comment>
<gene>
    <name evidence="6" type="ORF">RDV89_18350</name>
</gene>
<dbReference type="SUPFAM" id="SSF55729">
    <property type="entry name" value="Acyl-CoA N-acyltransferases (Nat)"/>
    <property type="match status" value="1"/>
</dbReference>
<dbReference type="SMART" id="SM01006">
    <property type="entry name" value="AlcB"/>
    <property type="match status" value="1"/>
</dbReference>
<evidence type="ECO:0000256" key="3">
    <source>
        <dbReference type="ARBA" id="ARBA00020586"/>
    </source>
</evidence>
<keyword evidence="6" id="KW-0808">Transferase</keyword>
<dbReference type="PANTHER" id="PTHR31438:SF1">
    <property type="entry name" value="LYSINE N-ACYLTRANSFERASE C17G9.06C-RELATED"/>
    <property type="match status" value="1"/>
</dbReference>
<evidence type="ECO:0000256" key="4">
    <source>
        <dbReference type="ARBA" id="ARBA00031122"/>
    </source>
</evidence>
<dbReference type="EMBL" id="JAVYII010000009">
    <property type="protein sequence ID" value="MDT9595056.1"/>
    <property type="molecule type" value="Genomic_DNA"/>
</dbReference>
<feature type="domain" description="Acyltransferase MbtK/IucB-like conserved" evidence="5">
    <location>
        <begin position="14"/>
        <end position="61"/>
    </location>
</feature>
<evidence type="ECO:0000256" key="1">
    <source>
        <dbReference type="ARBA" id="ARBA00003818"/>
    </source>
</evidence>
<dbReference type="RefSeq" id="WP_315735433.1">
    <property type="nucleotide sequence ID" value="NZ_JAVYII010000009.1"/>
</dbReference>
<dbReference type="Gene3D" id="3.40.630.30">
    <property type="match status" value="1"/>
</dbReference>
<evidence type="ECO:0000313" key="7">
    <source>
        <dbReference type="Proteomes" id="UP001268542"/>
    </source>
</evidence>
<evidence type="ECO:0000313" key="6">
    <source>
        <dbReference type="EMBL" id="MDT9595056.1"/>
    </source>
</evidence>
<comment type="caution">
    <text evidence="6">The sequence shown here is derived from an EMBL/GenBank/DDBJ whole genome shotgun (WGS) entry which is preliminary data.</text>
</comment>
<keyword evidence="6" id="KW-0012">Acyltransferase</keyword>
<dbReference type="Proteomes" id="UP001268542">
    <property type="component" value="Unassembled WGS sequence"/>
</dbReference>
<organism evidence="6 7">
    <name type="scientific">Nocardioides imazamoxiresistens</name>
    <dbReference type="NCBI Taxonomy" id="3231893"/>
    <lineage>
        <taxon>Bacteria</taxon>
        <taxon>Bacillati</taxon>
        <taxon>Actinomycetota</taxon>
        <taxon>Actinomycetes</taxon>
        <taxon>Propionibacteriales</taxon>
        <taxon>Nocardioidaceae</taxon>
        <taxon>Nocardioides</taxon>
    </lineage>
</organism>